<accession>A0A026X2J5</accession>
<dbReference type="OrthoDB" id="6613664at2759"/>
<evidence type="ECO:0000313" key="4">
    <source>
        <dbReference type="Proteomes" id="UP000053097"/>
    </source>
</evidence>
<protein>
    <recommendedName>
        <fullName evidence="2">DUF4771 domain-containing protein</fullName>
    </recommendedName>
</protein>
<gene>
    <name evidence="3" type="ORF">X777_10137</name>
</gene>
<feature type="compositionally biased region" description="Basic and acidic residues" evidence="1">
    <location>
        <begin position="642"/>
        <end position="658"/>
    </location>
</feature>
<feature type="region of interest" description="Disordered" evidence="1">
    <location>
        <begin position="620"/>
        <end position="689"/>
    </location>
</feature>
<reference evidence="3 4" key="1">
    <citation type="journal article" date="2014" name="Curr. Biol.">
        <title>The genome of the clonal raider ant Cerapachys biroi.</title>
        <authorList>
            <person name="Oxley P.R."/>
            <person name="Ji L."/>
            <person name="Fetter-Pruneda I."/>
            <person name="McKenzie S.K."/>
            <person name="Li C."/>
            <person name="Hu H."/>
            <person name="Zhang G."/>
            <person name="Kronauer D.J."/>
        </authorList>
    </citation>
    <scope>NUCLEOTIDE SEQUENCE [LARGE SCALE GENOMIC DNA]</scope>
</reference>
<proteinExistence type="predicted"/>
<feature type="compositionally biased region" description="Basic and acidic residues" evidence="1">
    <location>
        <begin position="670"/>
        <end position="689"/>
    </location>
</feature>
<dbReference type="OMA" id="RWKIALK"/>
<keyword evidence="4" id="KW-1185">Reference proteome</keyword>
<dbReference type="Pfam" id="PF15995">
    <property type="entry name" value="DUF4771"/>
    <property type="match status" value="1"/>
</dbReference>
<evidence type="ECO:0000313" key="3">
    <source>
        <dbReference type="EMBL" id="EZA62507.1"/>
    </source>
</evidence>
<dbReference type="PANTHER" id="PTHR41967">
    <property type="entry name" value="FI19406P1-RELATED"/>
    <property type="match status" value="1"/>
</dbReference>
<dbReference type="PANTHER" id="PTHR41967:SF6">
    <property type="entry name" value="FI19406P1-RELATED"/>
    <property type="match status" value="1"/>
</dbReference>
<dbReference type="EMBL" id="KK107020">
    <property type="protein sequence ID" value="EZA62507.1"/>
    <property type="molecule type" value="Genomic_DNA"/>
</dbReference>
<organism evidence="3 4">
    <name type="scientific">Ooceraea biroi</name>
    <name type="common">Clonal raider ant</name>
    <name type="synonym">Cerapachys biroi</name>
    <dbReference type="NCBI Taxonomy" id="2015173"/>
    <lineage>
        <taxon>Eukaryota</taxon>
        <taxon>Metazoa</taxon>
        <taxon>Ecdysozoa</taxon>
        <taxon>Arthropoda</taxon>
        <taxon>Hexapoda</taxon>
        <taxon>Insecta</taxon>
        <taxon>Pterygota</taxon>
        <taxon>Neoptera</taxon>
        <taxon>Endopterygota</taxon>
        <taxon>Hymenoptera</taxon>
        <taxon>Apocrita</taxon>
        <taxon>Aculeata</taxon>
        <taxon>Formicoidea</taxon>
        <taxon>Formicidae</taxon>
        <taxon>Dorylinae</taxon>
        <taxon>Ooceraea</taxon>
    </lineage>
</organism>
<dbReference type="InterPro" id="IPR031936">
    <property type="entry name" value="DUF4771"/>
</dbReference>
<feature type="region of interest" description="Disordered" evidence="1">
    <location>
        <begin position="1303"/>
        <end position="1326"/>
    </location>
</feature>
<evidence type="ECO:0000256" key="1">
    <source>
        <dbReference type="SAM" id="MobiDB-lite"/>
    </source>
</evidence>
<evidence type="ECO:0000259" key="2">
    <source>
        <dbReference type="Pfam" id="PF15995"/>
    </source>
</evidence>
<feature type="compositionally biased region" description="Polar residues" evidence="1">
    <location>
        <begin position="623"/>
        <end position="641"/>
    </location>
</feature>
<feature type="compositionally biased region" description="Basic and acidic residues" evidence="1">
    <location>
        <begin position="1303"/>
        <end position="1321"/>
    </location>
</feature>
<feature type="domain" description="DUF4771" evidence="2">
    <location>
        <begin position="1326"/>
        <end position="1474"/>
    </location>
</feature>
<sequence length="1497" mass="172730">MDRFDPLSRYDQRMPPYKSSLTAITSVHECPVSKIQTQFFTPRLSRNKKRLGKGRMSEMEDQQRLGNDTMNYFHINRRDGSIKWYLEDEIALAKNIFWTEKQQNVMRTDYEETTTSGTQKSLMAIGVVSTFFTLKPIVIKELHKSIILSAIAFLTLPQTVEELHKRLPPVIMPKLPPKPKPPTCFPRRKDSCPYKEELFRRPDWAGYRNKLQKWQKQYKLLAVPKVILPYQKYNQLLNNNNAALKFKKQGKNIYGQLEKDSAKELQKISATKLDQTMLKPPRASQKSWLGEKDAHYVISGAYEDAATGSVTYEISGVANVTPSNSDERFFAVLKRDKPKKIFPGGRENLSRNWQEWLQNADEEFRQVEDEADELIKSIQSITKLSFPEPVCDSCCLCRQTRKTRERMRQSKAPYLLIDNIIQNDENKYIVGSVAMHSPGPSPTESPIDLLEMVASKDEITTNIIINGPVIRNIPPCACAIQQMSKEDRASPSLSKDDISWTKDGGLCPGKKYRPNEPGAYSCKKYPGDKSCRRNPFMKEILKMKKKKTEEQGEEEQEGKAELIDTMKKEAKTVREKRKDKFIPDLNYPAYDYPWNLSRTAPSAEISKTDYELTLKLTSPVLPATSTSPGAQKRQTNISPSNKKLEKFAESTKNKDISDKASGNISLNLSKRFEEQKKERDTMDKNIKQDRNRPLNKILGDEKDTQFSDKISKSTAKNKIKKPQLKLPSNKIIKQQQPKNIVKKRSKRDKKKIAVDETEQLDGRKREMARLKNMLKLPIGILGDVQPALLPEELQAIRQSEEKTDDLSDSAISIDEEESRIRKGPCGWRTKSEQELPAKKTLAYLCEPDYPLESMAIRPGGRPCDCRENRSKKKILKYNVGGLVEKKDGRGARRTKLREENRIIDGVAYFTPPASPRRSDEYIPEYDLLESPYDMCVGEVTDERLKLIEKYSGPKSLIEKTRKRAKSCRCNSGVTKEARFADRKKDIEETRQKLMESKSPEERWTVALKDAALTDYFTQPRDRTRCWTSCRKYARSVRPRRLKVVKPVCECKNERKIVERNEERSRWKMRQRRLKALKKQAFMHVVDTSRPIVENTNLIISEVQRIPRKTEHEGDVKYCISGVAKDLSVSPPQPILDGLKMSTPFQTPEPSKEDIPSVALHRHWSPMDVPPGPLPRKDAALKEEMNRRKKARDEALTLIYGDMNERDSTRRTYQNVRDQGKPMQGVGKTQETWKSHKNVEEKTSGAVIELCSSSKKTDSEIKRQDTSREIIVSKVIPEDEKYFEEATGKIGYRSDTSYKQIIERTGEDEQRHQINDSDDKKRTSSQPNLTQIIKAELKKMSEEGYVFAKLPKCYLMPQLQDWIMHREGVAFSETDKKNLMRETVSIWQLIETVPMPKIETPSLHMTKQQLRRLIFDRAEEIKKKIEKEKATFHSGVRKARVSHARTMWSTMEFGKFPSASFKRAFFTYMASKEADGHVYRPWLTSEVCGRDPDFSCYQ</sequence>
<name>A0A026X2J5_OOCBI</name>
<dbReference type="Proteomes" id="UP000053097">
    <property type="component" value="Unassembled WGS sequence"/>
</dbReference>